<dbReference type="EMBL" id="JAVLET010000014">
    <property type="protein sequence ID" value="KAL0465955.1"/>
    <property type="molecule type" value="Genomic_DNA"/>
</dbReference>
<name>A0ABR3CZU6_NEUIN</name>
<evidence type="ECO:0000313" key="1">
    <source>
        <dbReference type="EMBL" id="KAL0465955.1"/>
    </source>
</evidence>
<gene>
    <name evidence="1" type="ORF">QR685DRAFT_113559</name>
</gene>
<organism evidence="1 2">
    <name type="scientific">Neurospora intermedia</name>
    <dbReference type="NCBI Taxonomy" id="5142"/>
    <lineage>
        <taxon>Eukaryota</taxon>
        <taxon>Fungi</taxon>
        <taxon>Dikarya</taxon>
        <taxon>Ascomycota</taxon>
        <taxon>Pezizomycotina</taxon>
        <taxon>Sordariomycetes</taxon>
        <taxon>Sordariomycetidae</taxon>
        <taxon>Sordariales</taxon>
        <taxon>Sordariaceae</taxon>
        <taxon>Neurospora</taxon>
    </lineage>
</organism>
<sequence length="201" mass="22413">MSITDHRIKQVRALILWAILTEIRLDPRNPSHGHLPDRSISSTNRSFRVGSFPGANFPYSRVYHSLQSFLPKGNRQPLTQSLSKENLVLDSLRLPGSPLANKGSQNRSKSIHPRYTHSRQLLPFLYLTLSHSNIQPIVITIVDRRDSQEFGTAVGHEVDNRPTFFLGFGSGNAPEKERDSANGPSDQIHCSAHCGISILQG</sequence>
<evidence type="ECO:0000313" key="2">
    <source>
        <dbReference type="Proteomes" id="UP001451303"/>
    </source>
</evidence>
<dbReference type="Proteomes" id="UP001451303">
    <property type="component" value="Unassembled WGS sequence"/>
</dbReference>
<proteinExistence type="predicted"/>
<accession>A0ABR3CZU6</accession>
<protein>
    <submittedName>
        <fullName evidence="1">Uncharacterized protein</fullName>
    </submittedName>
</protein>
<reference evidence="1 2" key="1">
    <citation type="submission" date="2023-09" db="EMBL/GenBank/DDBJ databases">
        <title>Multi-omics analysis of a traditional fermented food reveals byproduct-associated fungal strains for waste-to-food upcycling.</title>
        <authorList>
            <consortium name="Lawrence Berkeley National Laboratory"/>
            <person name="Rekdal V.M."/>
            <person name="Villalobos-Escobedo J.M."/>
            <person name="Rodriguez-Valeron N."/>
            <person name="Garcia M.O."/>
            <person name="Vasquez D.P."/>
            <person name="Damayanti I."/>
            <person name="Sorensen P.M."/>
            <person name="Baidoo E.E."/>
            <person name="De Carvalho A.C."/>
            <person name="Riley R."/>
            <person name="Lipzen A."/>
            <person name="He G."/>
            <person name="Yan M."/>
            <person name="Haridas S."/>
            <person name="Daum C."/>
            <person name="Yoshinaga Y."/>
            <person name="Ng V."/>
            <person name="Grigoriev I.V."/>
            <person name="Munk R."/>
            <person name="Nuraida L."/>
            <person name="Wijaya C.H."/>
            <person name="Morales P.-C."/>
            <person name="Keasling J.D."/>
        </authorList>
    </citation>
    <scope>NUCLEOTIDE SEQUENCE [LARGE SCALE GENOMIC DNA]</scope>
    <source>
        <strain evidence="1 2">FGSC 2613</strain>
    </source>
</reference>
<comment type="caution">
    <text evidence="1">The sequence shown here is derived from an EMBL/GenBank/DDBJ whole genome shotgun (WGS) entry which is preliminary data.</text>
</comment>
<keyword evidence="2" id="KW-1185">Reference proteome</keyword>